<dbReference type="Proteomes" id="UP000101183">
    <property type="component" value="Segment"/>
</dbReference>
<keyword evidence="5" id="KW-1185">Reference proteome</keyword>
<evidence type="ECO:0000313" key="2">
    <source>
        <dbReference type="EMBL" id="AKC02067.1"/>
    </source>
</evidence>
<reference evidence="3 7" key="3">
    <citation type="submission" date="2015-08" db="EMBL/GenBank/DDBJ databases">
        <authorList>
            <person name="Babu N.S."/>
            <person name="Beckwith C.J."/>
            <person name="Beseler K.G."/>
            <person name="Brison A."/>
            <person name="Carone J.V."/>
            <person name="Caskin T.P."/>
            <person name="Diamond M."/>
            <person name="Durham M.E."/>
            <person name="Foxe J.M."/>
            <person name="Go M."/>
            <person name="Henderson B.A."/>
            <person name="Jones I.B."/>
            <person name="McGettigan J.A."/>
            <person name="Micheletti S.J."/>
            <person name="Nasrallah M.E."/>
            <person name="Ortiz D."/>
            <person name="Piller C.R."/>
            <person name="Privatt S.R."/>
            <person name="Schneider S.L."/>
            <person name="Sharp S."/>
            <person name="Smith T.C."/>
            <person name="Stanton J.D."/>
            <person name="Ullery H.E."/>
            <person name="Wilson R.J."/>
            <person name="Serrano M.G."/>
            <person name="Buck G."/>
            <person name="Lee V."/>
            <person name="Wang Y."/>
            <person name="Carvalho R."/>
            <person name="Voegtly L."/>
            <person name="Shi R."/>
            <person name="Duckworth R."/>
            <person name="Johnson A."/>
            <person name="Loviza R."/>
            <person name="Walstead R."/>
            <person name="Shah Z."/>
            <person name="Kiflezghi M."/>
            <person name="Wade K."/>
            <person name="Ball S.L."/>
            <person name="Bradley K.W."/>
            <person name="Asai D.J."/>
            <person name="Bowman C.A."/>
            <person name="Russell D.A."/>
            <person name="Pope W.H."/>
            <person name="Jacobs-Sera D."/>
            <person name="Hendrix R.W."/>
            <person name="Hatfull G.F."/>
        </authorList>
    </citation>
    <scope>NUCLEOTIDE SEQUENCE [LARGE SCALE GENOMIC DNA]</scope>
    <source>
        <strain evidence="3">SY</strain>
    </source>
</reference>
<dbReference type="RefSeq" id="YP_007003943.1">
    <property type="nucleotide sequence ID" value="NC_019495.1"/>
</dbReference>
<evidence type="ECO:0000313" key="7">
    <source>
        <dbReference type="Proteomes" id="UP000142765"/>
    </source>
</evidence>
<reference evidence="1 5" key="1">
    <citation type="journal article" date="2013" name="J. Virol.">
        <title>Comparative genomics of carp herpesviruses.</title>
        <authorList>
            <person name="Davison A.J."/>
            <person name="Kurobe T."/>
            <person name="Gatherer D."/>
            <person name="Cunningham C."/>
            <person name="Korf I."/>
            <person name="Fukuda H."/>
            <person name="Hedrick R.P."/>
            <person name="Waltzek T.B."/>
        </authorList>
    </citation>
    <scope>NUCLEOTIDE SEQUENCE [LARGE SCALE GENOMIC DNA]</scope>
    <source>
        <strain evidence="1">ST-J1</strain>
    </source>
</reference>
<evidence type="ECO:0000313" key="5">
    <source>
        <dbReference type="Proteomes" id="UP000101183"/>
    </source>
</evidence>
<protein>
    <submittedName>
        <fullName evidence="1 3">ORF127</fullName>
    </submittedName>
</protein>
<evidence type="ECO:0000313" key="6">
    <source>
        <dbReference type="Proteomes" id="UP000126788"/>
    </source>
</evidence>
<sequence length="181" mass="19476">MHLYFLLLLLGAAAAVEQQPCVILWARSSYGGDCTTPCIDGNRAAATCTVQAWSFASWLGSWFGVTPSAIVTNTETCAPHTLEPKAVLANSTSSWVRCEPNNRGCIMRNIGNQRCRTEPIFGFNLFASLLKTAWTCLLDSPGALDLASLSSERPCALNGTHAVYTSDADTCSTFMGYGYCV</sequence>
<reference evidence="6" key="5">
    <citation type="journal article" date="2022" name="Can. J. Microbiol.">
        <title>Characterization and Prevalence of A New Fatal Genotype CyHV-2 in Mainland China.</title>
        <authorList>
            <person name="Li L."/>
            <person name="Luo Y."/>
            <person name="Gao Z."/>
            <person name="Huang J."/>
            <person name="Zheng X."/>
            <person name="Nie H."/>
            <person name="Zhang J."/>
            <person name="Lin L."/>
            <person name="Yuan J."/>
        </authorList>
    </citation>
    <scope>NUCLEOTIDE SEQUENCE [LARGE SCALE GENOMIC DNA]</scope>
</reference>
<organism evidence="1 5">
    <name type="scientific">Cyprinid herpesvirus 2</name>
    <name type="common">CyHV-2</name>
    <dbReference type="NCBI Taxonomy" id="317878"/>
    <lineage>
        <taxon>Viruses</taxon>
        <taxon>Duplodnaviria</taxon>
        <taxon>Heunggongvirae</taxon>
        <taxon>Peploviricota</taxon>
        <taxon>Herviviricetes</taxon>
        <taxon>Herpesvirales</taxon>
        <taxon>Alloherpesviridae</taxon>
        <taxon>Cyvirus</taxon>
        <taxon>Cyvirus cyprinidallo2</taxon>
    </lineage>
</organism>
<reference evidence="2" key="2">
    <citation type="journal article" date="2015" name="Can. J. Microbiol.">
        <title>Characterization and Prevalence of A New Fatal Genotype CyHV-2 in Mainland China.</title>
        <authorList>
            <person name="Li L."/>
            <person name="Luo Y."/>
            <person name="Gao Z."/>
            <person name="Huang J."/>
            <person name="Zheng X."/>
            <person name="Nie H."/>
            <person name="Zhang J."/>
            <person name="Lin L."/>
            <person name="Yuan J."/>
        </authorList>
    </citation>
    <scope>NUCLEOTIDE SEQUENCE [LARGE SCALE GENOMIC DNA]</scope>
    <source>
        <strain evidence="2">SY-C1</strain>
    </source>
</reference>
<reference evidence="4" key="4">
    <citation type="submission" date="2019-10" db="EMBL/GenBank/DDBJ databases">
        <title>The complete genome of Cyprinid herpesvirus 2, a new strain isolated from Allogynogenetic crucian carp.</title>
        <authorList>
            <person name="Jiang Y."/>
            <person name="Wang H."/>
            <person name="Lu L."/>
        </authorList>
    </citation>
    <scope>NUCLEOTIDE SEQUENCE</scope>
    <source>
        <strain evidence="4">YC-01</strain>
    </source>
</reference>
<dbReference type="EMBL" id="JQ815364">
    <property type="protein sequence ID" value="AFJ20549.1"/>
    <property type="molecule type" value="Genomic_DNA"/>
</dbReference>
<dbReference type="Proteomes" id="UP000142765">
    <property type="component" value="Segment"/>
</dbReference>
<dbReference type="EMBL" id="MN593216">
    <property type="protein sequence ID" value="QIV66940.1"/>
    <property type="molecule type" value="Genomic_DNA"/>
</dbReference>
<evidence type="ECO:0000313" key="4">
    <source>
        <dbReference type="EMBL" id="QIV66940.1"/>
    </source>
</evidence>
<dbReference type="Proteomes" id="UP000126788">
    <property type="component" value="Genome"/>
</dbReference>
<gene>
    <name evidence="1" type="ORF">CyHV2_ORF127</name>
</gene>
<dbReference type="EMBL" id="KM200722">
    <property type="protein sequence ID" value="AKC02067.1"/>
    <property type="molecule type" value="Genomic_DNA"/>
</dbReference>
<proteinExistence type="predicted"/>
<dbReference type="GeneID" id="14011357"/>
<dbReference type="OrthoDB" id="32663at10239"/>
<evidence type="ECO:0000313" key="3">
    <source>
        <dbReference type="EMBL" id="AMB21693.1"/>
    </source>
</evidence>
<accession>K7PBG7</accession>
<dbReference type="EMBL" id="KT387800">
    <property type="protein sequence ID" value="AMB21693.1"/>
    <property type="molecule type" value="Genomic_DNA"/>
</dbReference>
<evidence type="ECO:0000313" key="1">
    <source>
        <dbReference type="EMBL" id="AFJ20549.1"/>
    </source>
</evidence>
<name>K7PBG7_CYHV2</name>
<dbReference type="KEGG" id="vg:14011357"/>